<dbReference type="OrthoDB" id="4806096at2759"/>
<organism evidence="1 2">
    <name type="scientific">Elsinoe ampelina</name>
    <dbReference type="NCBI Taxonomy" id="302913"/>
    <lineage>
        <taxon>Eukaryota</taxon>
        <taxon>Fungi</taxon>
        <taxon>Dikarya</taxon>
        <taxon>Ascomycota</taxon>
        <taxon>Pezizomycotina</taxon>
        <taxon>Dothideomycetes</taxon>
        <taxon>Dothideomycetidae</taxon>
        <taxon>Myriangiales</taxon>
        <taxon>Elsinoaceae</taxon>
        <taxon>Elsinoe</taxon>
    </lineage>
</organism>
<dbReference type="AlphaFoldDB" id="A0A6A6GKF0"/>
<proteinExistence type="predicted"/>
<sequence>MLWLFTILFALASAFPFEGEMMLQDRGLPGFLSCFRPPARAELPRVDLGMTRYVDSHVFARPPTEQQLPFETWSESGPGHTMRFRAWRTPVRNQFFEAMVEVHIDAPLDMFISFGGTAQRQGRFLGLEIQDNGPVSQSGTSDRTRRIYSFRVGPNHQNIEYWMTGRWG</sequence>
<evidence type="ECO:0000313" key="1">
    <source>
        <dbReference type="EMBL" id="KAF2226222.1"/>
    </source>
</evidence>
<gene>
    <name evidence="1" type="ORF">BDZ85DRAFT_305181</name>
</gene>
<name>A0A6A6GKF0_9PEZI</name>
<accession>A0A6A6GKF0</accession>
<reference evidence="2" key="1">
    <citation type="journal article" date="2020" name="Stud. Mycol.">
        <title>101 Dothideomycetes genomes: A test case for predicting lifestyles and emergence of pathogens.</title>
        <authorList>
            <person name="Haridas S."/>
            <person name="Albert R."/>
            <person name="Binder M."/>
            <person name="Bloem J."/>
            <person name="LaButti K."/>
            <person name="Salamov A."/>
            <person name="Andreopoulos B."/>
            <person name="Baker S."/>
            <person name="Barry K."/>
            <person name="Bills G."/>
            <person name="Bluhm B."/>
            <person name="Cannon C."/>
            <person name="Castanera R."/>
            <person name="Culley D."/>
            <person name="Daum C."/>
            <person name="Ezra D."/>
            <person name="Gonzalez J."/>
            <person name="Henrissat B."/>
            <person name="Kuo A."/>
            <person name="Liang C."/>
            <person name="Lipzen A."/>
            <person name="Lutzoni F."/>
            <person name="Magnuson J."/>
            <person name="Mondo S."/>
            <person name="Nolan M."/>
            <person name="Ohm R."/>
            <person name="Pangilinan J."/>
            <person name="Park H.-J."/>
            <person name="Ramirez L."/>
            <person name="Alfaro M."/>
            <person name="Sun H."/>
            <person name="Tritt A."/>
            <person name="Yoshinaga Y."/>
            <person name="Zwiers L.-H."/>
            <person name="Turgeon B."/>
            <person name="Goodwin S."/>
            <person name="Spatafora J."/>
            <person name="Crous P."/>
            <person name="Grigoriev I."/>
        </authorList>
    </citation>
    <scope>NUCLEOTIDE SEQUENCE [LARGE SCALE GENOMIC DNA]</scope>
    <source>
        <strain evidence="2">CECT 20119</strain>
    </source>
</reference>
<keyword evidence="2" id="KW-1185">Reference proteome</keyword>
<protein>
    <submittedName>
        <fullName evidence="1">Uncharacterized protein</fullName>
    </submittedName>
</protein>
<dbReference type="Proteomes" id="UP000799538">
    <property type="component" value="Unassembled WGS sequence"/>
</dbReference>
<dbReference type="EMBL" id="ML992502">
    <property type="protein sequence ID" value="KAF2226222.1"/>
    <property type="molecule type" value="Genomic_DNA"/>
</dbReference>
<evidence type="ECO:0000313" key="2">
    <source>
        <dbReference type="Proteomes" id="UP000799538"/>
    </source>
</evidence>